<sequence length="268" mass="29789">MPEFVSERALAWARCIDATYTIFEDPSAQKRDEHCALSFNGGKDCTVIAHVLAAVLRRRAGYSEFGGVRAPNLSDAAYAHVPQLRTLYVSCDTPFPEVEKFIAYAKDAENGYNLSLYRAMAPMRAALQQYLYGSDDKAPGHGVKAIFLGVRHDDPYGSIVHVQCPTDNGWPSVMRVHPILTWSYNDVWQFLRCPTLTNGPPYEPECASVGGGDVRCVPYCSLYDQGYTSLGSTFNTEKNPRLLDAATHTYLPAYKLLDCAWERAGRAK</sequence>
<evidence type="ECO:0000256" key="7">
    <source>
        <dbReference type="ARBA" id="ARBA00022741"/>
    </source>
</evidence>
<dbReference type="PANTHER" id="PTHR23293:SF9">
    <property type="entry name" value="FAD SYNTHASE"/>
    <property type="match status" value="1"/>
</dbReference>
<dbReference type="InterPro" id="IPR002500">
    <property type="entry name" value="PAPS_reduct_dom"/>
</dbReference>
<evidence type="ECO:0000256" key="9">
    <source>
        <dbReference type="ARBA" id="ARBA00022840"/>
    </source>
</evidence>
<proteinExistence type="predicted"/>
<keyword evidence="3" id="KW-0285">Flavoprotein</keyword>
<evidence type="ECO:0000256" key="11">
    <source>
        <dbReference type="ARBA" id="ARBA00031871"/>
    </source>
</evidence>
<name>A0A2N1JCK7_9BASI</name>
<dbReference type="EC" id="2.7.7.2" evidence="2"/>
<keyword evidence="15" id="KW-1185">Reference proteome</keyword>
<dbReference type="PANTHER" id="PTHR23293">
    <property type="entry name" value="FAD SYNTHETASE-RELATED FMN ADENYLYLTRANSFERASE"/>
    <property type="match status" value="1"/>
</dbReference>
<keyword evidence="9" id="KW-0067">ATP-binding</keyword>
<evidence type="ECO:0000313" key="14">
    <source>
        <dbReference type="EMBL" id="PKI84262.1"/>
    </source>
</evidence>
<dbReference type="Gene3D" id="3.40.50.620">
    <property type="entry name" value="HUPs"/>
    <property type="match status" value="1"/>
</dbReference>
<keyword evidence="4" id="KW-0288">FMN</keyword>
<evidence type="ECO:0000256" key="3">
    <source>
        <dbReference type="ARBA" id="ARBA00022630"/>
    </source>
</evidence>
<dbReference type="Pfam" id="PF01507">
    <property type="entry name" value="PAPS_reduct"/>
    <property type="match status" value="1"/>
</dbReference>
<dbReference type="AlphaFoldDB" id="A0A2N1JCK7"/>
<evidence type="ECO:0000256" key="2">
    <source>
        <dbReference type="ARBA" id="ARBA00012393"/>
    </source>
</evidence>
<keyword evidence="7" id="KW-0547">Nucleotide-binding</keyword>
<dbReference type="SUPFAM" id="SSF52402">
    <property type="entry name" value="Adenine nucleotide alpha hydrolases-like"/>
    <property type="match status" value="1"/>
</dbReference>
<gene>
    <name evidence="14" type="primary">FAD1</name>
    <name evidence="14" type="ORF">MVES_001426</name>
</gene>
<comment type="catalytic activity">
    <reaction evidence="12">
        <text>FMN + ATP + H(+) = FAD + diphosphate</text>
        <dbReference type="Rhea" id="RHEA:17237"/>
        <dbReference type="ChEBI" id="CHEBI:15378"/>
        <dbReference type="ChEBI" id="CHEBI:30616"/>
        <dbReference type="ChEBI" id="CHEBI:33019"/>
        <dbReference type="ChEBI" id="CHEBI:57692"/>
        <dbReference type="ChEBI" id="CHEBI:58210"/>
        <dbReference type="EC" id="2.7.7.2"/>
    </reaction>
</comment>
<dbReference type="OrthoDB" id="270728at2759"/>
<comment type="pathway">
    <text evidence="1">Cofactor biosynthesis; FAD biosynthesis; FAD from FMN: step 1/1.</text>
</comment>
<dbReference type="InterPro" id="IPR014729">
    <property type="entry name" value="Rossmann-like_a/b/a_fold"/>
</dbReference>
<evidence type="ECO:0000256" key="12">
    <source>
        <dbReference type="ARBA" id="ARBA00049494"/>
    </source>
</evidence>
<evidence type="ECO:0000313" key="15">
    <source>
        <dbReference type="Proteomes" id="UP000232875"/>
    </source>
</evidence>
<dbReference type="GO" id="GO:0003919">
    <property type="term" value="F:FMN adenylyltransferase activity"/>
    <property type="evidence" value="ECO:0007669"/>
    <property type="project" value="UniProtKB-EC"/>
</dbReference>
<keyword evidence="5" id="KW-0808">Transferase</keyword>
<feature type="domain" description="Phosphoadenosine phosphosulphate reductase" evidence="13">
    <location>
        <begin position="35"/>
        <end position="211"/>
    </location>
</feature>
<evidence type="ECO:0000256" key="4">
    <source>
        <dbReference type="ARBA" id="ARBA00022643"/>
    </source>
</evidence>
<keyword evidence="8" id="KW-0274">FAD</keyword>
<dbReference type="CDD" id="cd23948">
    <property type="entry name" value="FAD_synthase"/>
    <property type="match status" value="1"/>
</dbReference>
<dbReference type="EMBL" id="KZ454989">
    <property type="protein sequence ID" value="PKI84262.1"/>
    <property type="molecule type" value="Genomic_DNA"/>
</dbReference>
<dbReference type="GO" id="GO:0006747">
    <property type="term" value="P:FAD biosynthetic process"/>
    <property type="evidence" value="ECO:0007669"/>
    <property type="project" value="TreeGrafter"/>
</dbReference>
<evidence type="ECO:0000256" key="10">
    <source>
        <dbReference type="ARBA" id="ARBA00031145"/>
    </source>
</evidence>
<keyword evidence="6" id="KW-0548">Nucleotidyltransferase</keyword>
<evidence type="ECO:0000256" key="8">
    <source>
        <dbReference type="ARBA" id="ARBA00022827"/>
    </source>
</evidence>
<dbReference type="GO" id="GO:0005524">
    <property type="term" value="F:ATP binding"/>
    <property type="evidence" value="ECO:0007669"/>
    <property type="project" value="UniProtKB-KW"/>
</dbReference>
<dbReference type="STRING" id="2020962.A0A2N1JCK7"/>
<reference evidence="14 15" key="1">
    <citation type="submission" date="2017-10" db="EMBL/GenBank/DDBJ databases">
        <title>A novel species of cold-tolerant Malassezia isolated from bats.</title>
        <authorList>
            <person name="Lorch J.M."/>
            <person name="Palmer J.M."/>
            <person name="Vanderwolf K.J."/>
            <person name="Schmidt K.Z."/>
            <person name="Verant M.L."/>
            <person name="Weller T.J."/>
            <person name="Blehert D.S."/>
        </authorList>
    </citation>
    <scope>NUCLEOTIDE SEQUENCE [LARGE SCALE GENOMIC DNA]</scope>
    <source>
        <strain evidence="14 15">NWHC:44797-103</strain>
    </source>
</reference>
<organism evidence="14 15">
    <name type="scientific">Malassezia vespertilionis</name>
    <dbReference type="NCBI Taxonomy" id="2020962"/>
    <lineage>
        <taxon>Eukaryota</taxon>
        <taxon>Fungi</taxon>
        <taxon>Dikarya</taxon>
        <taxon>Basidiomycota</taxon>
        <taxon>Ustilaginomycotina</taxon>
        <taxon>Malasseziomycetes</taxon>
        <taxon>Malasseziales</taxon>
        <taxon>Malasseziaceae</taxon>
        <taxon>Malassezia</taxon>
    </lineage>
</organism>
<accession>A0A2N1JCK7</accession>
<evidence type="ECO:0000259" key="13">
    <source>
        <dbReference type="Pfam" id="PF01507"/>
    </source>
</evidence>
<evidence type="ECO:0000256" key="1">
    <source>
        <dbReference type="ARBA" id="ARBA00004726"/>
    </source>
</evidence>
<evidence type="ECO:0000256" key="6">
    <source>
        <dbReference type="ARBA" id="ARBA00022695"/>
    </source>
</evidence>
<evidence type="ECO:0000256" key="5">
    <source>
        <dbReference type="ARBA" id="ARBA00022679"/>
    </source>
</evidence>
<protein>
    <recommendedName>
        <fullName evidence="2">FAD synthase</fullName>
        <ecNumber evidence="2">2.7.7.2</ecNumber>
    </recommendedName>
    <alternativeName>
        <fullName evidence="10">FAD pyrophosphorylase</fullName>
    </alternativeName>
    <alternativeName>
        <fullName evidence="11">FMN adenylyltransferase</fullName>
    </alternativeName>
</protein>
<dbReference type="Proteomes" id="UP000232875">
    <property type="component" value="Unassembled WGS sequence"/>
</dbReference>